<dbReference type="CDD" id="cd00067">
    <property type="entry name" value="GAL4"/>
    <property type="match status" value="1"/>
</dbReference>
<proteinExistence type="predicted"/>
<feature type="domain" description="Zn(2)-C6 fungal-type" evidence="7">
    <location>
        <begin position="19"/>
        <end position="49"/>
    </location>
</feature>
<dbReference type="PANTHER" id="PTHR47338">
    <property type="entry name" value="ZN(II)2CYS6 TRANSCRIPTION FACTOR (EUROFUNG)-RELATED"/>
    <property type="match status" value="1"/>
</dbReference>
<gene>
    <name evidence="8" type="ORF">BU23DRAFT_61360</name>
</gene>
<dbReference type="Proteomes" id="UP000800036">
    <property type="component" value="Unassembled WGS sequence"/>
</dbReference>
<dbReference type="GO" id="GO:0000981">
    <property type="term" value="F:DNA-binding transcription factor activity, RNA polymerase II-specific"/>
    <property type="evidence" value="ECO:0007669"/>
    <property type="project" value="InterPro"/>
</dbReference>
<dbReference type="AlphaFoldDB" id="A0A6A5UTU5"/>
<sequence length="539" mass="60940">MNDYAIVNSDAALGLAQRTCAQCKASKKKCDKILPKCSRCARLSVDCSYPDPERLNGSDHGNDTAGARFEEVFERLRRIEAHIFPPDPTAQNESSQQQPSLAHLAQSHGIENPNPINWALEPGTLKPAYQSLILWQSILATLDEHKASVNDVIRIYISTTDRWLPMVSSIKFQKELALYGELTSSDKFVLLVLAMHLLISSPAHHPPAASLAESPWYRRCKYHWSHFVAFREPNIELIQSGMLIAIFEFNHCVEDRALTTLGICCRLAFLLDFDEVMAKHSAQDLGKLSDEDEEIILTWMGLTRLERYFNMPPTIVPKAQCMPLHFDNDPLSGRASPYSGPSIARFSTLEPDELAHSIYEYDAAQRNGRVQKFIRDHRYAAVSPELYAKVMVVLKDLDDYVAVRRAQMERDGAWAGIHVALGAAIQIQCFYVAKNTCTLDEQTMRSMHSHIEQMSAIISRCRIFHGFEENYLDGIQPTWCSLPYHAISSYRLIEEADTEKTLPSIDMTLFVEVLQTMAPKYRLAARCLELLELPGVMSS</sequence>
<dbReference type="OrthoDB" id="3862662at2759"/>
<feature type="region of interest" description="Disordered" evidence="6">
    <location>
        <begin position="85"/>
        <end position="105"/>
    </location>
</feature>
<dbReference type="SMART" id="SM00066">
    <property type="entry name" value="GAL4"/>
    <property type="match status" value="1"/>
</dbReference>
<dbReference type="PROSITE" id="PS50048">
    <property type="entry name" value="ZN2_CY6_FUNGAL_2"/>
    <property type="match status" value="1"/>
</dbReference>
<evidence type="ECO:0000256" key="5">
    <source>
        <dbReference type="ARBA" id="ARBA00023242"/>
    </source>
</evidence>
<keyword evidence="5" id="KW-0539">Nucleus</keyword>
<evidence type="ECO:0000256" key="3">
    <source>
        <dbReference type="ARBA" id="ARBA00023015"/>
    </source>
</evidence>
<keyword evidence="4" id="KW-0804">Transcription</keyword>
<dbReference type="InterPro" id="IPR001138">
    <property type="entry name" value="Zn2Cys6_DnaBD"/>
</dbReference>
<dbReference type="GO" id="GO:0008270">
    <property type="term" value="F:zinc ion binding"/>
    <property type="evidence" value="ECO:0007669"/>
    <property type="project" value="InterPro"/>
</dbReference>
<feature type="compositionally biased region" description="Polar residues" evidence="6">
    <location>
        <begin position="89"/>
        <end position="100"/>
    </location>
</feature>
<dbReference type="PANTHER" id="PTHR47338:SF20">
    <property type="entry name" value="ZN(II)2CYS6 TRANSCRIPTION FACTOR (EUROFUNG)"/>
    <property type="match status" value="1"/>
</dbReference>
<comment type="subcellular location">
    <subcellularLocation>
        <location evidence="1">Nucleus</location>
    </subcellularLocation>
</comment>
<dbReference type="Gene3D" id="4.10.240.10">
    <property type="entry name" value="Zn(2)-C6 fungal-type DNA-binding domain"/>
    <property type="match status" value="1"/>
</dbReference>
<evidence type="ECO:0000256" key="4">
    <source>
        <dbReference type="ARBA" id="ARBA00023163"/>
    </source>
</evidence>
<evidence type="ECO:0000313" key="9">
    <source>
        <dbReference type="Proteomes" id="UP000800036"/>
    </source>
</evidence>
<evidence type="ECO:0000256" key="2">
    <source>
        <dbReference type="ARBA" id="ARBA00022723"/>
    </source>
</evidence>
<evidence type="ECO:0000256" key="1">
    <source>
        <dbReference type="ARBA" id="ARBA00004123"/>
    </source>
</evidence>
<evidence type="ECO:0000313" key="8">
    <source>
        <dbReference type="EMBL" id="KAF1964507.1"/>
    </source>
</evidence>
<protein>
    <recommendedName>
        <fullName evidence="7">Zn(2)-C6 fungal-type domain-containing protein</fullName>
    </recommendedName>
</protein>
<dbReference type="PROSITE" id="PS00463">
    <property type="entry name" value="ZN2_CY6_FUNGAL_1"/>
    <property type="match status" value="1"/>
</dbReference>
<evidence type="ECO:0000259" key="7">
    <source>
        <dbReference type="PROSITE" id="PS50048"/>
    </source>
</evidence>
<dbReference type="EMBL" id="ML976785">
    <property type="protein sequence ID" value="KAF1964507.1"/>
    <property type="molecule type" value="Genomic_DNA"/>
</dbReference>
<dbReference type="CDD" id="cd12148">
    <property type="entry name" value="fungal_TF_MHR"/>
    <property type="match status" value="1"/>
</dbReference>
<dbReference type="SUPFAM" id="SSF57701">
    <property type="entry name" value="Zn2/Cys6 DNA-binding domain"/>
    <property type="match status" value="1"/>
</dbReference>
<dbReference type="Pfam" id="PF00172">
    <property type="entry name" value="Zn_clus"/>
    <property type="match status" value="1"/>
</dbReference>
<name>A0A6A5UTU5_9PLEO</name>
<keyword evidence="2" id="KW-0479">Metal-binding</keyword>
<dbReference type="InterPro" id="IPR036864">
    <property type="entry name" value="Zn2-C6_fun-type_DNA-bd_sf"/>
</dbReference>
<keyword evidence="9" id="KW-1185">Reference proteome</keyword>
<reference evidence="8" key="1">
    <citation type="journal article" date="2020" name="Stud. Mycol.">
        <title>101 Dothideomycetes genomes: a test case for predicting lifestyles and emergence of pathogens.</title>
        <authorList>
            <person name="Haridas S."/>
            <person name="Albert R."/>
            <person name="Binder M."/>
            <person name="Bloem J."/>
            <person name="Labutti K."/>
            <person name="Salamov A."/>
            <person name="Andreopoulos B."/>
            <person name="Baker S."/>
            <person name="Barry K."/>
            <person name="Bills G."/>
            <person name="Bluhm B."/>
            <person name="Cannon C."/>
            <person name="Castanera R."/>
            <person name="Culley D."/>
            <person name="Daum C."/>
            <person name="Ezra D."/>
            <person name="Gonzalez J."/>
            <person name="Henrissat B."/>
            <person name="Kuo A."/>
            <person name="Liang C."/>
            <person name="Lipzen A."/>
            <person name="Lutzoni F."/>
            <person name="Magnuson J."/>
            <person name="Mondo S."/>
            <person name="Nolan M."/>
            <person name="Ohm R."/>
            <person name="Pangilinan J."/>
            <person name="Park H.-J."/>
            <person name="Ramirez L."/>
            <person name="Alfaro M."/>
            <person name="Sun H."/>
            <person name="Tritt A."/>
            <person name="Yoshinaga Y."/>
            <person name="Zwiers L.-H."/>
            <person name="Turgeon B."/>
            <person name="Goodwin S."/>
            <person name="Spatafora J."/>
            <person name="Crous P."/>
            <person name="Grigoriev I."/>
        </authorList>
    </citation>
    <scope>NUCLEOTIDE SEQUENCE</scope>
    <source>
        <strain evidence="8">CBS 107.79</strain>
    </source>
</reference>
<dbReference type="GO" id="GO:0005634">
    <property type="term" value="C:nucleus"/>
    <property type="evidence" value="ECO:0007669"/>
    <property type="project" value="UniProtKB-SubCell"/>
</dbReference>
<organism evidence="8 9">
    <name type="scientific">Bimuria novae-zelandiae CBS 107.79</name>
    <dbReference type="NCBI Taxonomy" id="1447943"/>
    <lineage>
        <taxon>Eukaryota</taxon>
        <taxon>Fungi</taxon>
        <taxon>Dikarya</taxon>
        <taxon>Ascomycota</taxon>
        <taxon>Pezizomycotina</taxon>
        <taxon>Dothideomycetes</taxon>
        <taxon>Pleosporomycetidae</taxon>
        <taxon>Pleosporales</taxon>
        <taxon>Massarineae</taxon>
        <taxon>Didymosphaeriaceae</taxon>
        <taxon>Bimuria</taxon>
    </lineage>
</organism>
<keyword evidence="3" id="KW-0805">Transcription regulation</keyword>
<dbReference type="InterPro" id="IPR050815">
    <property type="entry name" value="TF_fung"/>
</dbReference>
<accession>A0A6A5UTU5</accession>
<evidence type="ECO:0000256" key="6">
    <source>
        <dbReference type="SAM" id="MobiDB-lite"/>
    </source>
</evidence>